<dbReference type="EnsemblFungi" id="MAPG_09703T0">
    <property type="protein sequence ID" value="MAPG_09703T0"/>
    <property type="gene ID" value="MAPG_09703"/>
</dbReference>
<keyword evidence="4" id="KW-1185">Reference proteome</keyword>
<reference evidence="4" key="2">
    <citation type="submission" date="2010-05" db="EMBL/GenBank/DDBJ databases">
        <title>The genome sequence of Magnaporthe poae strain ATCC 64411.</title>
        <authorList>
            <person name="Ma L.-J."/>
            <person name="Dead R."/>
            <person name="Young S."/>
            <person name="Zeng Q."/>
            <person name="Koehrsen M."/>
            <person name="Alvarado L."/>
            <person name="Berlin A."/>
            <person name="Chapman S.B."/>
            <person name="Chen Z."/>
            <person name="Freedman E."/>
            <person name="Gellesch M."/>
            <person name="Goldberg J."/>
            <person name="Griggs A."/>
            <person name="Gujja S."/>
            <person name="Heilman E.R."/>
            <person name="Heiman D."/>
            <person name="Hepburn T."/>
            <person name="Howarth C."/>
            <person name="Jen D."/>
            <person name="Larson L."/>
            <person name="Mehta T."/>
            <person name="Neiman D."/>
            <person name="Pearson M."/>
            <person name="Roberts A."/>
            <person name="Saif S."/>
            <person name="Shea T."/>
            <person name="Shenoy N."/>
            <person name="Sisk P."/>
            <person name="Stolte C."/>
            <person name="Sykes S."/>
            <person name="Walk T."/>
            <person name="White J."/>
            <person name="Yandava C."/>
            <person name="Haas B."/>
            <person name="Nusbaum C."/>
            <person name="Birren B."/>
        </authorList>
    </citation>
    <scope>NUCLEOTIDE SEQUENCE [LARGE SCALE GENOMIC DNA]</scope>
    <source>
        <strain evidence="4">ATCC 64411 / 73-15</strain>
    </source>
</reference>
<feature type="region of interest" description="Disordered" evidence="1">
    <location>
        <begin position="83"/>
        <end position="135"/>
    </location>
</feature>
<evidence type="ECO:0000313" key="3">
    <source>
        <dbReference type="EnsemblFungi" id="MAPG_09703T0"/>
    </source>
</evidence>
<dbReference type="Proteomes" id="UP000011715">
    <property type="component" value="Unassembled WGS sequence"/>
</dbReference>
<dbReference type="OrthoDB" id="2563506at2759"/>
<dbReference type="EMBL" id="GL876976">
    <property type="protein sequence ID" value="KLU91180.1"/>
    <property type="molecule type" value="Genomic_DNA"/>
</dbReference>
<dbReference type="OMA" id="CLVCDRQ"/>
<organism evidence="3 4">
    <name type="scientific">Magnaporthiopsis poae (strain ATCC 64411 / 73-15)</name>
    <name type="common">Kentucky bluegrass fungus</name>
    <name type="synonym">Magnaporthe poae</name>
    <dbReference type="NCBI Taxonomy" id="644358"/>
    <lineage>
        <taxon>Eukaryota</taxon>
        <taxon>Fungi</taxon>
        <taxon>Dikarya</taxon>
        <taxon>Ascomycota</taxon>
        <taxon>Pezizomycotina</taxon>
        <taxon>Sordariomycetes</taxon>
        <taxon>Sordariomycetidae</taxon>
        <taxon>Magnaporthales</taxon>
        <taxon>Magnaporthaceae</taxon>
        <taxon>Magnaporthiopsis</taxon>
    </lineage>
</organism>
<accession>A0A0C4EAM8</accession>
<reference evidence="2" key="3">
    <citation type="submission" date="2011-03" db="EMBL/GenBank/DDBJ databases">
        <title>Annotation of Magnaporthe poae ATCC 64411.</title>
        <authorList>
            <person name="Ma L.-J."/>
            <person name="Dead R."/>
            <person name="Young S.K."/>
            <person name="Zeng Q."/>
            <person name="Gargeya S."/>
            <person name="Fitzgerald M."/>
            <person name="Haas B."/>
            <person name="Abouelleil A."/>
            <person name="Alvarado L."/>
            <person name="Arachchi H.M."/>
            <person name="Berlin A."/>
            <person name="Brown A."/>
            <person name="Chapman S.B."/>
            <person name="Chen Z."/>
            <person name="Dunbar C."/>
            <person name="Freedman E."/>
            <person name="Gearin G."/>
            <person name="Gellesch M."/>
            <person name="Goldberg J."/>
            <person name="Griggs A."/>
            <person name="Gujja S."/>
            <person name="Heiman D."/>
            <person name="Howarth C."/>
            <person name="Larson L."/>
            <person name="Lui A."/>
            <person name="MacDonald P.J.P."/>
            <person name="Mehta T."/>
            <person name="Montmayeur A."/>
            <person name="Murphy C."/>
            <person name="Neiman D."/>
            <person name="Pearson M."/>
            <person name="Priest M."/>
            <person name="Roberts A."/>
            <person name="Saif S."/>
            <person name="Shea T."/>
            <person name="Shenoy N."/>
            <person name="Sisk P."/>
            <person name="Stolte C."/>
            <person name="Sykes S."/>
            <person name="Yandava C."/>
            <person name="Wortman J."/>
            <person name="Nusbaum C."/>
            <person name="Birren B."/>
        </authorList>
    </citation>
    <scope>NUCLEOTIDE SEQUENCE</scope>
    <source>
        <strain evidence="2">ATCC 64411</strain>
    </source>
</reference>
<evidence type="ECO:0000256" key="1">
    <source>
        <dbReference type="SAM" id="MobiDB-lite"/>
    </source>
</evidence>
<protein>
    <recommendedName>
        <fullName evidence="5">Life-span regulatory factor domain-containing protein</fullName>
    </recommendedName>
</protein>
<dbReference type="VEuPathDB" id="FungiDB:MAPG_09703"/>
<dbReference type="AlphaFoldDB" id="A0A0C4EAM8"/>
<dbReference type="Pfam" id="PF12855">
    <property type="entry name" value="Ecl1"/>
    <property type="match status" value="1"/>
</dbReference>
<name>A0A0C4EAM8_MAGP6</name>
<reference evidence="2" key="1">
    <citation type="submission" date="2010-05" db="EMBL/GenBank/DDBJ databases">
        <title>The Genome Sequence of Magnaporthe poae strain ATCC 64411.</title>
        <authorList>
            <consortium name="The Broad Institute Genome Sequencing Platform"/>
            <consortium name="Broad Institute Genome Sequencing Center for Infectious Disease"/>
            <person name="Ma L.-J."/>
            <person name="Dead R."/>
            <person name="Young S."/>
            <person name="Zeng Q."/>
            <person name="Koehrsen M."/>
            <person name="Alvarado L."/>
            <person name="Berlin A."/>
            <person name="Chapman S.B."/>
            <person name="Chen Z."/>
            <person name="Freedman E."/>
            <person name="Gellesch M."/>
            <person name="Goldberg J."/>
            <person name="Griggs A."/>
            <person name="Gujja S."/>
            <person name="Heilman E.R."/>
            <person name="Heiman D."/>
            <person name="Hepburn T."/>
            <person name="Howarth C."/>
            <person name="Jen D."/>
            <person name="Larson L."/>
            <person name="Mehta T."/>
            <person name="Neiman D."/>
            <person name="Pearson M."/>
            <person name="Roberts A."/>
            <person name="Saif S."/>
            <person name="Shea T."/>
            <person name="Shenoy N."/>
            <person name="Sisk P."/>
            <person name="Stolte C."/>
            <person name="Sykes S."/>
            <person name="Walk T."/>
            <person name="White J."/>
            <person name="Yandava C."/>
            <person name="Haas B."/>
            <person name="Nusbaum C."/>
            <person name="Birren B."/>
        </authorList>
    </citation>
    <scope>NUCLEOTIDE SEQUENCE</scope>
    <source>
        <strain evidence="2">ATCC 64411</strain>
    </source>
</reference>
<dbReference type="EMBL" id="ADBL01002483">
    <property type="status" value="NOT_ANNOTATED_CDS"/>
    <property type="molecule type" value="Genomic_DNA"/>
</dbReference>
<reference evidence="3" key="5">
    <citation type="submission" date="2015-06" db="UniProtKB">
        <authorList>
            <consortium name="EnsemblFungi"/>
        </authorList>
    </citation>
    <scope>IDENTIFICATION</scope>
    <source>
        <strain evidence="3">ATCC 64411</strain>
    </source>
</reference>
<proteinExistence type="predicted"/>
<dbReference type="InterPro" id="IPR024368">
    <property type="entry name" value="Ecl1/2/3"/>
</dbReference>
<reference evidence="3" key="4">
    <citation type="journal article" date="2015" name="G3 (Bethesda)">
        <title>Genome sequences of three phytopathogenic species of the Magnaporthaceae family of fungi.</title>
        <authorList>
            <person name="Okagaki L.H."/>
            <person name="Nunes C.C."/>
            <person name="Sailsbery J."/>
            <person name="Clay B."/>
            <person name="Brown D."/>
            <person name="John T."/>
            <person name="Oh Y."/>
            <person name="Young N."/>
            <person name="Fitzgerald M."/>
            <person name="Haas B.J."/>
            <person name="Zeng Q."/>
            <person name="Young S."/>
            <person name="Adiconis X."/>
            <person name="Fan L."/>
            <person name="Levin J.Z."/>
            <person name="Mitchell T.K."/>
            <person name="Okubara P.A."/>
            <person name="Farman M.L."/>
            <person name="Kohn L.M."/>
            <person name="Birren B."/>
            <person name="Ma L.-J."/>
            <person name="Dean R.A."/>
        </authorList>
    </citation>
    <scope>NUCLEOTIDE SEQUENCE</scope>
    <source>
        <strain evidence="3">ATCC 64411 / 73-15</strain>
    </source>
</reference>
<sequence length="156" mass="16770">MALDIQWDHQFCLACDKQTDGATYCSESCRLADYEKTSSAASSGASSPALSGPHHAWGFSSTTSSSHASGLYLSPALDFLSQSSSTRSRQQTSASFSTRPLSPSSSHSSLSSMGSSNAAAARTSNEAHQLSEKARRELQAYASTFEQVRLQRRRSY</sequence>
<dbReference type="eggNOG" id="ENOG502S7ZU">
    <property type="taxonomic scope" value="Eukaryota"/>
</dbReference>
<feature type="compositionally biased region" description="Low complexity" evidence="1">
    <location>
        <begin position="83"/>
        <end position="121"/>
    </location>
</feature>
<gene>
    <name evidence="2" type="ORF">MAPG_09703</name>
</gene>
<evidence type="ECO:0008006" key="5">
    <source>
        <dbReference type="Google" id="ProtNLM"/>
    </source>
</evidence>
<evidence type="ECO:0000313" key="4">
    <source>
        <dbReference type="Proteomes" id="UP000011715"/>
    </source>
</evidence>
<evidence type="ECO:0000313" key="2">
    <source>
        <dbReference type="EMBL" id="KLU91180.1"/>
    </source>
</evidence>